<keyword evidence="2" id="KW-1185">Reference proteome</keyword>
<sequence length="80" mass="8794">MGGICGASEQGIRRTLERIASRFSARDDVDYGFIFHRFEAMRGERDWSAAATASVPWKAEGIVDYQAALAAIGARIPFID</sequence>
<evidence type="ECO:0000313" key="2">
    <source>
        <dbReference type="Proteomes" id="UP000570166"/>
    </source>
</evidence>
<reference evidence="1 2" key="1">
    <citation type="submission" date="2020-07" db="EMBL/GenBank/DDBJ databases">
        <authorList>
            <person name="Sun Q."/>
        </authorList>
    </citation>
    <scope>NUCLEOTIDE SEQUENCE [LARGE SCALE GENOMIC DNA]</scope>
    <source>
        <strain evidence="1 2">CGMCC 1.13654</strain>
    </source>
</reference>
<evidence type="ECO:0000313" key="1">
    <source>
        <dbReference type="EMBL" id="MBA2934516.1"/>
    </source>
</evidence>
<organism evidence="1 2">
    <name type="scientific">Sphingomonas chungangi</name>
    <dbReference type="NCBI Taxonomy" id="2683589"/>
    <lineage>
        <taxon>Bacteria</taxon>
        <taxon>Pseudomonadati</taxon>
        <taxon>Pseudomonadota</taxon>
        <taxon>Alphaproteobacteria</taxon>
        <taxon>Sphingomonadales</taxon>
        <taxon>Sphingomonadaceae</taxon>
        <taxon>Sphingomonas</taxon>
    </lineage>
</organism>
<name>A0A838L8P8_9SPHN</name>
<protein>
    <submittedName>
        <fullName evidence="1">Uncharacterized protein</fullName>
    </submittedName>
</protein>
<dbReference type="RefSeq" id="WP_160365992.1">
    <property type="nucleotide sequence ID" value="NZ_JACEIB010000006.1"/>
</dbReference>
<dbReference type="Proteomes" id="UP000570166">
    <property type="component" value="Unassembled WGS sequence"/>
</dbReference>
<gene>
    <name evidence="1" type="ORF">HZF05_10455</name>
</gene>
<dbReference type="AlphaFoldDB" id="A0A838L8P8"/>
<comment type="caution">
    <text evidence="1">The sequence shown here is derived from an EMBL/GenBank/DDBJ whole genome shotgun (WGS) entry which is preliminary data.</text>
</comment>
<dbReference type="EMBL" id="JACEIB010000006">
    <property type="protein sequence ID" value="MBA2934516.1"/>
    <property type="molecule type" value="Genomic_DNA"/>
</dbReference>
<accession>A0A838L8P8</accession>
<proteinExistence type="predicted"/>